<dbReference type="RefSeq" id="WP_062228310.1">
    <property type="nucleotide sequence ID" value="NZ_BBWR01000012.1"/>
</dbReference>
<accession>A0A0P0Z037</accession>
<evidence type="ECO:0000256" key="1">
    <source>
        <dbReference type="SAM" id="MobiDB-lite"/>
    </source>
</evidence>
<organism evidence="2">
    <name type="scientific">Aureimonas frigidaquae</name>
    <dbReference type="NCBI Taxonomy" id="424757"/>
    <lineage>
        <taxon>Bacteria</taxon>
        <taxon>Pseudomonadati</taxon>
        <taxon>Pseudomonadota</taxon>
        <taxon>Alphaproteobacteria</taxon>
        <taxon>Hyphomicrobiales</taxon>
        <taxon>Aurantimonadaceae</taxon>
        <taxon>Aureimonas</taxon>
    </lineage>
</organism>
<evidence type="ECO:0008006" key="3">
    <source>
        <dbReference type="Google" id="ProtNLM"/>
    </source>
</evidence>
<reference evidence="2" key="1">
    <citation type="journal article" date="2015" name="Proc. Natl. Acad. Sci. U.S.A.">
        <title>Bacterial clade with the ribosomal RNA operon on a small plasmid rather than the chromosome.</title>
        <authorList>
            <person name="Anda M."/>
            <person name="Ohtsubo Y."/>
            <person name="Okubo T."/>
            <person name="Sugawara M."/>
            <person name="Nagata Y."/>
            <person name="Tsuda M."/>
            <person name="Minamisawa K."/>
            <person name="Mitsui H."/>
        </authorList>
    </citation>
    <scope>NUCLEOTIDE SEQUENCE</scope>
    <source>
        <strain evidence="2">JCM 14755</strain>
    </source>
</reference>
<dbReference type="OrthoDB" id="5738806at2"/>
<protein>
    <recommendedName>
        <fullName evidence="3">DUF2849 domain-containing protein</fullName>
    </recommendedName>
</protein>
<name>A0A0P0Z037_9HYPH</name>
<dbReference type="Pfam" id="PF11011">
    <property type="entry name" value="DUF2849"/>
    <property type="match status" value="1"/>
</dbReference>
<sequence>MADVKKDGKYKGIALPVILSANDLLDGAVVFLTQAGWTFDPAKALVGEDADAAEAMEARGLAAAAANLVVDPYLVAVRLDEAGFPRATHFREAIRQAGPSTHPELGKQAEFRSQVRG</sequence>
<dbReference type="AlphaFoldDB" id="A0A0P0Z037"/>
<dbReference type="InterPro" id="IPR021270">
    <property type="entry name" value="DUF2849"/>
</dbReference>
<feature type="region of interest" description="Disordered" evidence="1">
    <location>
        <begin position="97"/>
        <end position="117"/>
    </location>
</feature>
<proteinExistence type="predicted"/>
<evidence type="ECO:0000313" key="2">
    <source>
        <dbReference type="EMBL" id="BAT27230.1"/>
    </source>
</evidence>
<dbReference type="EMBL" id="LC066375">
    <property type="protein sequence ID" value="BAT27230.1"/>
    <property type="molecule type" value="Genomic_DNA"/>
</dbReference>